<name>A0A9J7N0N1_BRAFL</name>
<protein>
    <submittedName>
        <fullName evidence="2">Uncharacterized protein LOC118422287</fullName>
    </submittedName>
</protein>
<organism evidence="1 2">
    <name type="scientific">Branchiostoma floridae</name>
    <name type="common">Florida lancelet</name>
    <name type="synonym">Amphioxus</name>
    <dbReference type="NCBI Taxonomy" id="7739"/>
    <lineage>
        <taxon>Eukaryota</taxon>
        <taxon>Metazoa</taxon>
        <taxon>Chordata</taxon>
        <taxon>Cephalochordata</taxon>
        <taxon>Leptocardii</taxon>
        <taxon>Amphioxiformes</taxon>
        <taxon>Branchiostomatidae</taxon>
        <taxon>Branchiostoma</taxon>
    </lineage>
</organism>
<gene>
    <name evidence="2" type="primary">LOC118422287</name>
</gene>
<dbReference type="KEGG" id="bfo:118422287"/>
<reference evidence="2" key="2">
    <citation type="submission" date="2025-08" db="UniProtKB">
        <authorList>
            <consortium name="RefSeq"/>
        </authorList>
    </citation>
    <scope>IDENTIFICATION</scope>
    <source>
        <strain evidence="2">S238N-H82</strain>
        <tissue evidence="2">Testes</tissue>
    </source>
</reference>
<evidence type="ECO:0000313" key="2">
    <source>
        <dbReference type="RefSeq" id="XP_035685699.1"/>
    </source>
</evidence>
<dbReference type="AlphaFoldDB" id="A0A9J7N0N1"/>
<accession>A0A9J7N0N1</accession>
<evidence type="ECO:0000313" key="1">
    <source>
        <dbReference type="Proteomes" id="UP000001554"/>
    </source>
</evidence>
<sequence>MKGQYMGPLIWAYTNFFVKAVMNRNTCLGIECLKGLGDLYVELEKGRVGKHETAFTKAANLYRAALDRCEDSSGRETLEHRIKYTEKIKTIAMKKRQDPAQTGNRKACKENVFTPPLISPQPLHPRTAKLFQDLDTKVTNLRLGHSDSTEEDTDRTYKKNLQEGCRALRTGDLDKAEENFAAALKAVSSYQFPELTTSAHAEGEHIKEAEPLYKLSEVYLKRGILSKDGSDFTKAAALCNAALSTGQLVL</sequence>
<dbReference type="PANTHER" id="PTHR19959:SF119">
    <property type="entry name" value="FUNGAL LIPASE-LIKE DOMAIN-CONTAINING PROTEIN"/>
    <property type="match status" value="1"/>
</dbReference>
<dbReference type="GeneID" id="118422287"/>
<dbReference type="RefSeq" id="XP_035685699.1">
    <property type="nucleotide sequence ID" value="XM_035829806.1"/>
</dbReference>
<reference evidence="1" key="1">
    <citation type="journal article" date="2020" name="Nat. Ecol. Evol.">
        <title>Deeply conserved synteny resolves early events in vertebrate evolution.</title>
        <authorList>
            <person name="Simakov O."/>
            <person name="Marletaz F."/>
            <person name="Yue J.X."/>
            <person name="O'Connell B."/>
            <person name="Jenkins J."/>
            <person name="Brandt A."/>
            <person name="Calef R."/>
            <person name="Tung C.H."/>
            <person name="Huang T.K."/>
            <person name="Schmutz J."/>
            <person name="Satoh N."/>
            <person name="Yu J.K."/>
            <person name="Putnam N.H."/>
            <person name="Green R.E."/>
            <person name="Rokhsar D.S."/>
        </authorList>
    </citation>
    <scope>NUCLEOTIDE SEQUENCE [LARGE SCALE GENOMIC DNA]</scope>
    <source>
        <strain evidence="1">S238N-H82</strain>
    </source>
</reference>
<keyword evidence="1" id="KW-1185">Reference proteome</keyword>
<proteinExistence type="predicted"/>
<dbReference type="Proteomes" id="UP000001554">
    <property type="component" value="Chromosome 9"/>
</dbReference>
<dbReference type="PANTHER" id="PTHR19959">
    <property type="entry name" value="KINESIN LIGHT CHAIN"/>
    <property type="match status" value="1"/>
</dbReference>